<evidence type="ECO:0000256" key="1">
    <source>
        <dbReference type="SAM" id="SignalP"/>
    </source>
</evidence>
<feature type="signal peptide" evidence="1">
    <location>
        <begin position="1"/>
        <end position="20"/>
    </location>
</feature>
<evidence type="ECO:0000313" key="2">
    <source>
        <dbReference type="EMBL" id="QRV24355.1"/>
    </source>
</evidence>
<accession>A0ABX7IQ21</accession>
<keyword evidence="3" id="KW-1185">Reference proteome</keyword>
<evidence type="ECO:0000313" key="3">
    <source>
        <dbReference type="Proteomes" id="UP000644167"/>
    </source>
</evidence>
<proteinExistence type="predicted"/>
<name>A0ABX7IQ21_9GAMM</name>
<dbReference type="RefSeq" id="WP_205115018.1">
    <property type="nucleotide sequence ID" value="NZ_CP070273.1"/>
</dbReference>
<keyword evidence="1" id="KW-0732">Signal</keyword>
<dbReference type="EMBL" id="CP070273">
    <property type="protein sequence ID" value="QRV24355.1"/>
    <property type="molecule type" value="Genomic_DNA"/>
</dbReference>
<organism evidence="2 3">
    <name type="scientific">Marinomonas foliarum</name>
    <dbReference type="NCBI Taxonomy" id="491950"/>
    <lineage>
        <taxon>Bacteria</taxon>
        <taxon>Pseudomonadati</taxon>
        <taxon>Pseudomonadota</taxon>
        <taxon>Gammaproteobacteria</taxon>
        <taxon>Oceanospirillales</taxon>
        <taxon>Oceanospirillaceae</taxon>
        <taxon>Marinomonas</taxon>
    </lineage>
</organism>
<reference evidence="2 3" key="1">
    <citation type="submission" date="2021-02" db="EMBL/GenBank/DDBJ databases">
        <title>The genome of Marinomonas foliarum JZW.</title>
        <authorList>
            <person name="Sun M."/>
        </authorList>
    </citation>
    <scope>NUCLEOTIDE SEQUENCE [LARGE SCALE GENOMIC DNA]</scope>
    <source>
        <strain evidence="2 3">JZW</strain>
    </source>
</reference>
<dbReference type="Proteomes" id="UP000644167">
    <property type="component" value="Chromosome"/>
</dbReference>
<feature type="chain" id="PRO_5045894636" evidence="1">
    <location>
        <begin position="21"/>
        <end position="163"/>
    </location>
</feature>
<protein>
    <submittedName>
        <fullName evidence="2">Uncharacterized protein</fullName>
    </submittedName>
</protein>
<sequence>MNMKVATLFLSVLISSKVYAEYPQIYVHGVPLSCTASNGQTVLFYDHPGAAQAAKQLGGARADFTPQYGFTIALDPQLMNSLPFLGAIFVVYHECAHVALPMGVGLMSPSQERNADCYAIQAMRDHGFIKSWDDFNQAMSAVIVSGGAHFMSQKRINAIAQCL</sequence>
<gene>
    <name evidence="2" type="ORF">JSY38_02105</name>
</gene>